<name>J3PIZ1_GAET3</name>
<gene>
    <name evidence="2" type="primary">20353929</name>
    <name evidence="1" type="ORF">GGTG_13471</name>
</gene>
<dbReference type="Proteomes" id="UP000006039">
    <property type="component" value="Unassembled WGS sequence"/>
</dbReference>
<evidence type="ECO:0000313" key="1">
    <source>
        <dbReference type="EMBL" id="EJT68965.1"/>
    </source>
</evidence>
<dbReference type="EnsemblFungi" id="EJT68965">
    <property type="protein sequence ID" value="EJT68965"/>
    <property type="gene ID" value="GGTG_13471"/>
</dbReference>
<dbReference type="eggNOG" id="ENOG502RN7T">
    <property type="taxonomic scope" value="Eukaryota"/>
</dbReference>
<dbReference type="GeneID" id="20353929"/>
<dbReference type="VEuPathDB" id="FungiDB:GGTG_13471"/>
<reference evidence="2" key="5">
    <citation type="submission" date="2018-04" db="UniProtKB">
        <authorList>
            <consortium name="EnsemblFungi"/>
        </authorList>
    </citation>
    <scope>IDENTIFICATION</scope>
    <source>
        <strain evidence="2">R3-111a-1</strain>
    </source>
</reference>
<keyword evidence="3" id="KW-1185">Reference proteome</keyword>
<reference evidence="3" key="1">
    <citation type="submission" date="2010-07" db="EMBL/GenBank/DDBJ databases">
        <title>The genome sequence of Gaeumannomyces graminis var. tritici strain R3-111a-1.</title>
        <authorList>
            <consortium name="The Broad Institute Genome Sequencing Platform"/>
            <person name="Ma L.-J."/>
            <person name="Dead R."/>
            <person name="Young S."/>
            <person name="Zeng Q."/>
            <person name="Koehrsen M."/>
            <person name="Alvarado L."/>
            <person name="Berlin A."/>
            <person name="Chapman S.B."/>
            <person name="Chen Z."/>
            <person name="Freedman E."/>
            <person name="Gellesch M."/>
            <person name="Goldberg J."/>
            <person name="Griggs A."/>
            <person name="Gujja S."/>
            <person name="Heilman E.R."/>
            <person name="Heiman D."/>
            <person name="Hepburn T."/>
            <person name="Howarth C."/>
            <person name="Jen D."/>
            <person name="Larson L."/>
            <person name="Mehta T."/>
            <person name="Neiman D."/>
            <person name="Pearson M."/>
            <person name="Roberts A."/>
            <person name="Saif S."/>
            <person name="Shea T."/>
            <person name="Shenoy N."/>
            <person name="Sisk P."/>
            <person name="Stolte C."/>
            <person name="Sykes S."/>
            <person name="Walk T."/>
            <person name="White J."/>
            <person name="Yandava C."/>
            <person name="Haas B."/>
            <person name="Nusbaum C."/>
            <person name="Birren B."/>
        </authorList>
    </citation>
    <scope>NUCLEOTIDE SEQUENCE [LARGE SCALE GENOMIC DNA]</scope>
    <source>
        <strain evidence="3">R3-111a-1</strain>
    </source>
</reference>
<dbReference type="AlphaFoldDB" id="J3PIZ1"/>
<reference evidence="1" key="3">
    <citation type="submission" date="2010-09" db="EMBL/GenBank/DDBJ databases">
        <title>Annotation of Gaeumannomyces graminis var. tritici R3-111a-1.</title>
        <authorList>
            <consortium name="The Broad Institute Genome Sequencing Platform"/>
            <person name="Ma L.-J."/>
            <person name="Dead R."/>
            <person name="Young S.K."/>
            <person name="Zeng Q."/>
            <person name="Gargeya S."/>
            <person name="Fitzgerald M."/>
            <person name="Haas B."/>
            <person name="Abouelleil A."/>
            <person name="Alvarado L."/>
            <person name="Arachchi H.M."/>
            <person name="Berlin A."/>
            <person name="Brown A."/>
            <person name="Chapman S.B."/>
            <person name="Chen Z."/>
            <person name="Dunbar C."/>
            <person name="Freedman E."/>
            <person name="Gearin G."/>
            <person name="Gellesch M."/>
            <person name="Goldberg J."/>
            <person name="Griggs A."/>
            <person name="Gujja S."/>
            <person name="Heiman D."/>
            <person name="Howarth C."/>
            <person name="Larson L."/>
            <person name="Lui A."/>
            <person name="MacDonald P.J.P."/>
            <person name="Mehta T."/>
            <person name="Montmayeur A."/>
            <person name="Murphy C."/>
            <person name="Neiman D."/>
            <person name="Pearson M."/>
            <person name="Priest M."/>
            <person name="Roberts A."/>
            <person name="Saif S."/>
            <person name="Shea T."/>
            <person name="Shenoy N."/>
            <person name="Sisk P."/>
            <person name="Stolte C."/>
            <person name="Sykes S."/>
            <person name="Yandava C."/>
            <person name="Wortman J."/>
            <person name="Nusbaum C."/>
            <person name="Birren B."/>
        </authorList>
    </citation>
    <scope>NUCLEOTIDE SEQUENCE</scope>
    <source>
        <strain evidence="1">R3-111a-1</strain>
    </source>
</reference>
<dbReference type="RefSeq" id="XP_009229641.1">
    <property type="nucleotide sequence ID" value="XM_009231377.1"/>
</dbReference>
<dbReference type="EMBL" id="GL385408">
    <property type="protein sequence ID" value="EJT68965.1"/>
    <property type="molecule type" value="Genomic_DNA"/>
</dbReference>
<evidence type="ECO:0000313" key="3">
    <source>
        <dbReference type="Proteomes" id="UP000006039"/>
    </source>
</evidence>
<protein>
    <submittedName>
        <fullName evidence="1 2">Uncharacterized protein</fullName>
    </submittedName>
</protein>
<evidence type="ECO:0000313" key="2">
    <source>
        <dbReference type="EnsemblFungi" id="EJT68965"/>
    </source>
</evidence>
<proteinExistence type="predicted"/>
<sequence>MEPELNEDSSNLYFKYKNHERNAFNALFPGQPYGQWTLKSLYSNVANVAPNLQRQQLSLILNDFKQSVKARKEHSLGKRYGHWQIRQQHAAFETLIQQIIDLLETVTTKTDDKMRHQKKGFKDNSLLGEADFARFLEDIELLVEQASALWLRAAAGDIRYSTASTNIPQFLKDMVKPMMEANIPPAYAPIAAQMIIRHENALFGCEKPFAVNVIPFEAVVAASYVRKILDSADHSSLSQIVQTRIREADIETQENRGSYNANDYSEWKSLLNKIRRWASNYPGPVSLAHLLVYLECQICKCRKSFIYGSAHLQTFAYICESIRFNGMQLPPALEALFNNSSISPFLWYAGRPKNLKDCLIGIEKWSDPCELNGRSKKLTQHIFESRDKPMLAERIIESGGKLTRAMLRNSKSKWDTLEIYLERELDVPNTISLEDCLDRGARFLAAKTDMRDIWNTKASRWFYIRYKVLGSFKLENELLDAFMQEWNYVMGTSEN</sequence>
<reference evidence="1" key="2">
    <citation type="submission" date="2010-07" db="EMBL/GenBank/DDBJ databases">
        <authorList>
            <consortium name="The Broad Institute Genome Sequencing Platform"/>
            <consortium name="Broad Institute Genome Sequencing Center for Infectious Disease"/>
            <person name="Ma L.-J."/>
            <person name="Dead R."/>
            <person name="Young S."/>
            <person name="Zeng Q."/>
            <person name="Koehrsen M."/>
            <person name="Alvarado L."/>
            <person name="Berlin A."/>
            <person name="Chapman S.B."/>
            <person name="Chen Z."/>
            <person name="Freedman E."/>
            <person name="Gellesch M."/>
            <person name="Goldberg J."/>
            <person name="Griggs A."/>
            <person name="Gujja S."/>
            <person name="Heilman E.R."/>
            <person name="Heiman D."/>
            <person name="Hepburn T."/>
            <person name="Howarth C."/>
            <person name="Jen D."/>
            <person name="Larson L."/>
            <person name="Mehta T."/>
            <person name="Neiman D."/>
            <person name="Pearson M."/>
            <person name="Roberts A."/>
            <person name="Saif S."/>
            <person name="Shea T."/>
            <person name="Shenoy N."/>
            <person name="Sisk P."/>
            <person name="Stolte C."/>
            <person name="Sykes S."/>
            <person name="Walk T."/>
            <person name="White J."/>
            <person name="Yandava C."/>
            <person name="Haas B."/>
            <person name="Nusbaum C."/>
            <person name="Birren B."/>
        </authorList>
    </citation>
    <scope>NUCLEOTIDE SEQUENCE</scope>
    <source>
        <strain evidence="1">R3-111a-1</strain>
    </source>
</reference>
<dbReference type="OrthoDB" id="5486854at2759"/>
<dbReference type="HOGENOM" id="CLU_550990_0_0_1"/>
<reference evidence="2" key="4">
    <citation type="journal article" date="2015" name="G3 (Bethesda)">
        <title>Genome sequences of three phytopathogenic species of the Magnaporthaceae family of fungi.</title>
        <authorList>
            <person name="Okagaki L.H."/>
            <person name="Nunes C.C."/>
            <person name="Sailsbery J."/>
            <person name="Clay B."/>
            <person name="Brown D."/>
            <person name="John T."/>
            <person name="Oh Y."/>
            <person name="Young N."/>
            <person name="Fitzgerald M."/>
            <person name="Haas B.J."/>
            <person name="Zeng Q."/>
            <person name="Young S."/>
            <person name="Adiconis X."/>
            <person name="Fan L."/>
            <person name="Levin J.Z."/>
            <person name="Mitchell T.K."/>
            <person name="Okubara P.A."/>
            <person name="Farman M.L."/>
            <person name="Kohn L.M."/>
            <person name="Birren B."/>
            <person name="Ma L.-J."/>
            <person name="Dean R.A."/>
        </authorList>
    </citation>
    <scope>NUCLEOTIDE SEQUENCE</scope>
    <source>
        <strain evidence="2">R3-111a-1</strain>
    </source>
</reference>
<organism evidence="1">
    <name type="scientific">Gaeumannomyces tritici (strain R3-111a-1)</name>
    <name type="common">Wheat and barley take-all root rot fungus</name>
    <name type="synonym">Gaeumannomyces graminis var. tritici</name>
    <dbReference type="NCBI Taxonomy" id="644352"/>
    <lineage>
        <taxon>Eukaryota</taxon>
        <taxon>Fungi</taxon>
        <taxon>Dikarya</taxon>
        <taxon>Ascomycota</taxon>
        <taxon>Pezizomycotina</taxon>
        <taxon>Sordariomycetes</taxon>
        <taxon>Sordariomycetidae</taxon>
        <taxon>Magnaporthales</taxon>
        <taxon>Magnaporthaceae</taxon>
        <taxon>Gaeumannomyces</taxon>
    </lineage>
</organism>
<accession>J3PIZ1</accession>